<dbReference type="Proteomes" id="UP000189703">
    <property type="component" value="Unplaced"/>
</dbReference>
<accession>A0A1U8Q0M1</accession>
<sequence>MELLMVAILAYVSRRAASARSELGFRVRSMENSRRSNRGIEENTLAILDSSGFKDARDVNDDSTPLTLILPLLVPMLSSYSCLSFYWKTGLAFLDAVRASSIVPEIGTAPTSKMLSAIFQILKDGTSLELIMESYQLLIELEKVINYSFVALCFLSLAFKSY</sequence>
<dbReference type="InParanoid" id="A0A1U8Q0M1"/>
<dbReference type="GO" id="GO:0005634">
    <property type="term" value="C:nucleus"/>
    <property type="evidence" value="ECO:0007669"/>
    <property type="project" value="InterPro"/>
</dbReference>
<dbReference type="GO" id="GO:0030915">
    <property type="term" value="C:Smc5-Smc6 complex"/>
    <property type="evidence" value="ECO:0007669"/>
    <property type="project" value="InterPro"/>
</dbReference>
<dbReference type="AlphaFoldDB" id="A0A1U8Q0M1"/>
<dbReference type="GO" id="GO:0031348">
    <property type="term" value="P:negative regulation of defense response"/>
    <property type="evidence" value="ECO:0007669"/>
    <property type="project" value="InterPro"/>
</dbReference>
<dbReference type="RefSeq" id="XP_019052364.1">
    <property type="nucleotide sequence ID" value="XM_019196819.1"/>
</dbReference>
<dbReference type="InterPro" id="IPR034561">
    <property type="entry name" value="SNI1"/>
</dbReference>
<organism evidence="1 2">
    <name type="scientific">Nelumbo nucifera</name>
    <name type="common">Sacred lotus</name>
    <dbReference type="NCBI Taxonomy" id="4432"/>
    <lineage>
        <taxon>Eukaryota</taxon>
        <taxon>Viridiplantae</taxon>
        <taxon>Streptophyta</taxon>
        <taxon>Embryophyta</taxon>
        <taxon>Tracheophyta</taxon>
        <taxon>Spermatophyta</taxon>
        <taxon>Magnoliopsida</taxon>
        <taxon>Proteales</taxon>
        <taxon>Nelumbonaceae</taxon>
        <taxon>Nelumbo</taxon>
    </lineage>
</organism>
<dbReference type="OrthoDB" id="1885692at2759"/>
<dbReference type="PANTHER" id="PTHR37243">
    <property type="entry name" value="NEGATIVE REGULATOR OF SYSTEMIC ACQUIRED RESISTANCE SNI1"/>
    <property type="match status" value="1"/>
</dbReference>
<protein>
    <submittedName>
        <fullName evidence="2">Uncharacterized protein LOC104591497 isoform X1</fullName>
    </submittedName>
</protein>
<dbReference type="GeneID" id="104591497"/>
<dbReference type="GO" id="GO:0045892">
    <property type="term" value="P:negative regulation of DNA-templated transcription"/>
    <property type="evidence" value="ECO:0007669"/>
    <property type="project" value="InterPro"/>
</dbReference>
<dbReference type="OMA" id="PTVCRSH"/>
<evidence type="ECO:0000313" key="2">
    <source>
        <dbReference type="RefSeq" id="XP_019052364.1"/>
    </source>
</evidence>
<dbReference type="GO" id="GO:0006974">
    <property type="term" value="P:DNA damage response"/>
    <property type="evidence" value="ECO:0007669"/>
    <property type="project" value="InterPro"/>
</dbReference>
<keyword evidence="1" id="KW-1185">Reference proteome</keyword>
<reference evidence="2" key="1">
    <citation type="submission" date="2025-08" db="UniProtKB">
        <authorList>
            <consortium name="RefSeq"/>
        </authorList>
    </citation>
    <scope>IDENTIFICATION</scope>
</reference>
<proteinExistence type="predicted"/>
<evidence type="ECO:0000313" key="1">
    <source>
        <dbReference type="Proteomes" id="UP000189703"/>
    </source>
</evidence>
<dbReference type="PANTHER" id="PTHR37243:SF2">
    <property type="entry name" value="NEGATIVE REGULATOR OF SYSTEMIC ACQUIRED RESISTANCE SNI1"/>
    <property type="match status" value="1"/>
</dbReference>
<name>A0A1U8Q0M1_NELNU</name>
<gene>
    <name evidence="2" type="primary">LOC104591497</name>
</gene>